<keyword evidence="1" id="KW-0812">Transmembrane</keyword>
<evidence type="ECO:0000313" key="4">
    <source>
        <dbReference type="Proteomes" id="UP000299084"/>
    </source>
</evidence>
<keyword evidence="1" id="KW-0472">Membrane</keyword>
<protein>
    <submittedName>
        <fullName evidence="3">Epididymis-specific alpha-mannosidase</fullName>
    </submittedName>
</protein>
<dbReference type="InterPro" id="IPR011682">
    <property type="entry name" value="Glyco_hydro_38_C"/>
</dbReference>
<dbReference type="InterPro" id="IPR011013">
    <property type="entry name" value="Gal_mutarotase_sf_dom"/>
</dbReference>
<dbReference type="AlphaFoldDB" id="A0A5N4EEE0"/>
<dbReference type="InterPro" id="IPR050843">
    <property type="entry name" value="Glycosyl_Hydrlase_38"/>
</dbReference>
<proteinExistence type="predicted"/>
<feature type="non-terminal residue" evidence="3">
    <location>
        <position position="1"/>
    </location>
</feature>
<keyword evidence="1" id="KW-1133">Transmembrane helix</keyword>
<accession>A0A5N4EEE0</accession>
<evidence type="ECO:0000256" key="1">
    <source>
        <dbReference type="SAM" id="Phobius"/>
    </source>
</evidence>
<gene>
    <name evidence="3" type="ORF">Cadr_000002308</name>
</gene>
<dbReference type="GO" id="GO:0004559">
    <property type="term" value="F:alpha-mannosidase activity"/>
    <property type="evidence" value="ECO:0007669"/>
    <property type="project" value="InterPro"/>
</dbReference>
<dbReference type="PANTHER" id="PTHR11607:SF28">
    <property type="entry name" value="EPIDIDYMIS-SPECIFIC ALPHA-MANNOSIDASE"/>
    <property type="match status" value="1"/>
</dbReference>
<dbReference type="EMBL" id="JWIN03000002">
    <property type="protein sequence ID" value="KAB1281873.1"/>
    <property type="molecule type" value="Genomic_DNA"/>
</dbReference>
<dbReference type="Gene3D" id="2.70.98.30">
    <property type="entry name" value="Golgi alpha-mannosidase II, domain 4"/>
    <property type="match status" value="1"/>
</dbReference>
<dbReference type="SUPFAM" id="SSF74650">
    <property type="entry name" value="Galactose mutarotase-like"/>
    <property type="match status" value="1"/>
</dbReference>
<organism evidence="3 4">
    <name type="scientific">Camelus dromedarius</name>
    <name type="common">Dromedary</name>
    <name type="synonym">Arabian camel</name>
    <dbReference type="NCBI Taxonomy" id="9838"/>
    <lineage>
        <taxon>Eukaryota</taxon>
        <taxon>Metazoa</taxon>
        <taxon>Chordata</taxon>
        <taxon>Craniata</taxon>
        <taxon>Vertebrata</taxon>
        <taxon>Euteleostomi</taxon>
        <taxon>Mammalia</taxon>
        <taxon>Eutheria</taxon>
        <taxon>Laurasiatheria</taxon>
        <taxon>Artiodactyla</taxon>
        <taxon>Tylopoda</taxon>
        <taxon>Camelidae</taxon>
        <taxon>Camelus</taxon>
    </lineage>
</organism>
<name>A0A5N4EEE0_CAMDR</name>
<feature type="domain" description="Glycosyl hydrolase family 38 C-terminal" evidence="2">
    <location>
        <begin position="28"/>
        <end position="128"/>
    </location>
</feature>
<dbReference type="GO" id="GO:0005764">
    <property type="term" value="C:lysosome"/>
    <property type="evidence" value="ECO:0007669"/>
    <property type="project" value="TreeGrafter"/>
</dbReference>
<evidence type="ECO:0000259" key="2">
    <source>
        <dbReference type="Pfam" id="PF07748"/>
    </source>
</evidence>
<dbReference type="GO" id="GO:0006013">
    <property type="term" value="P:mannose metabolic process"/>
    <property type="evidence" value="ECO:0007669"/>
    <property type="project" value="InterPro"/>
</dbReference>
<dbReference type="PANTHER" id="PTHR11607">
    <property type="entry name" value="ALPHA-MANNOSIDASE"/>
    <property type="match status" value="1"/>
</dbReference>
<reference evidence="3 4" key="1">
    <citation type="journal article" date="2019" name="Mol. Ecol. Resour.">
        <title>Improving Illumina assemblies with Hi-C and long reads: an example with the North African dromedary.</title>
        <authorList>
            <person name="Elbers J.P."/>
            <person name="Rogers M.F."/>
            <person name="Perelman P.L."/>
            <person name="Proskuryakova A.A."/>
            <person name="Serdyukova N.A."/>
            <person name="Johnson W.E."/>
            <person name="Horin P."/>
            <person name="Corander J."/>
            <person name="Murphy D."/>
            <person name="Burger P.A."/>
        </authorList>
    </citation>
    <scope>NUCLEOTIDE SEQUENCE [LARGE SCALE GENOMIC DNA]</scope>
    <source>
        <strain evidence="3">Drom800</strain>
        <tissue evidence="3">Blood</tissue>
    </source>
</reference>
<dbReference type="GO" id="GO:0030246">
    <property type="term" value="F:carbohydrate binding"/>
    <property type="evidence" value="ECO:0007669"/>
    <property type="project" value="InterPro"/>
</dbReference>
<keyword evidence="4" id="KW-1185">Reference proteome</keyword>
<evidence type="ECO:0000313" key="3">
    <source>
        <dbReference type="EMBL" id="KAB1281873.1"/>
    </source>
</evidence>
<dbReference type="Pfam" id="PF07748">
    <property type="entry name" value="Glyco_hydro_38C"/>
    <property type="match status" value="1"/>
</dbReference>
<dbReference type="Proteomes" id="UP000299084">
    <property type="component" value="Unassembled WGS sequence"/>
</dbReference>
<feature type="transmembrane region" description="Helical" evidence="1">
    <location>
        <begin position="285"/>
        <end position="306"/>
    </location>
</feature>
<dbReference type="STRING" id="9838.ENSCDRP00005002037"/>
<sequence>QVNDTDHTHAIYTRLARGPQGSGGELLCHRIEQECRVGPLELNREAILRTSTDLNTQRVLYSDNNGYQMQRRTYRNYANNSVSRNYYPMAQAAFIQDRGSRLVLLSERAHGVSSQRSGQVEVMLHRRLWNNFDWALWDNLTLNDTTVVRPVLWLLLGPRTLTAGLRQRSGLALRHRPVVLLRELNETAQDGPGPQQQEAVTLPPSLHLQTLSIPGWNYSSNHTEHLWNLRKETAQDGPGPQQQEAVTLPPSLHLQTLSIPGWNYSSNHTEHLWNLRKGYRHHRHLHRVISTVLLLVFIVITSVIIISS</sequence>
<comment type="caution">
    <text evidence="3">The sequence shown here is derived from an EMBL/GenBank/DDBJ whole genome shotgun (WGS) entry which is preliminary data.</text>
</comment>